<dbReference type="AlphaFoldDB" id="A0A1X6N612"/>
<feature type="compositionally biased region" description="Low complexity" evidence="1">
    <location>
        <begin position="226"/>
        <end position="238"/>
    </location>
</feature>
<dbReference type="Proteomes" id="UP000194127">
    <property type="component" value="Unassembled WGS sequence"/>
</dbReference>
<feature type="compositionally biased region" description="Low complexity" evidence="1">
    <location>
        <begin position="487"/>
        <end position="501"/>
    </location>
</feature>
<evidence type="ECO:0000313" key="3">
    <source>
        <dbReference type="Proteomes" id="UP000194127"/>
    </source>
</evidence>
<dbReference type="RefSeq" id="XP_024340637.1">
    <property type="nucleotide sequence ID" value="XM_024487992.1"/>
</dbReference>
<reference evidence="2 3" key="1">
    <citation type="submission" date="2017-04" db="EMBL/GenBank/DDBJ databases">
        <title>Genome Sequence of the Model Brown-Rot Fungus Postia placenta SB12.</title>
        <authorList>
            <consortium name="DOE Joint Genome Institute"/>
            <person name="Gaskell J."/>
            <person name="Kersten P."/>
            <person name="Larrondo L.F."/>
            <person name="Canessa P."/>
            <person name="Martinez D."/>
            <person name="Hibbett D."/>
            <person name="Schmoll M."/>
            <person name="Kubicek C.P."/>
            <person name="Martinez A.T."/>
            <person name="Yadav J."/>
            <person name="Master E."/>
            <person name="Magnuson J.K."/>
            <person name="James T."/>
            <person name="Yaver D."/>
            <person name="Berka R."/>
            <person name="Labutti K."/>
            <person name="Lipzen A."/>
            <person name="Aerts A."/>
            <person name="Barry K."/>
            <person name="Henrissat B."/>
            <person name="Blanchette R."/>
            <person name="Grigoriev I."/>
            <person name="Cullen D."/>
        </authorList>
    </citation>
    <scope>NUCLEOTIDE SEQUENCE [LARGE SCALE GENOMIC DNA]</scope>
    <source>
        <strain evidence="2 3">MAD-698-R-SB12</strain>
    </source>
</reference>
<feature type="compositionally biased region" description="Polar residues" evidence="1">
    <location>
        <begin position="405"/>
        <end position="417"/>
    </location>
</feature>
<dbReference type="EMBL" id="KZ110594">
    <property type="protein sequence ID" value="OSX63843.1"/>
    <property type="molecule type" value="Genomic_DNA"/>
</dbReference>
<dbReference type="GeneID" id="36332941"/>
<dbReference type="OrthoDB" id="3270311at2759"/>
<accession>A0A1X6N612</accession>
<evidence type="ECO:0000313" key="2">
    <source>
        <dbReference type="EMBL" id="OSX63843.1"/>
    </source>
</evidence>
<feature type="region of interest" description="Disordered" evidence="1">
    <location>
        <begin position="215"/>
        <end position="327"/>
    </location>
</feature>
<feature type="compositionally biased region" description="Low complexity" evidence="1">
    <location>
        <begin position="445"/>
        <end position="456"/>
    </location>
</feature>
<organism evidence="2 3">
    <name type="scientific">Postia placenta MAD-698-R-SB12</name>
    <dbReference type="NCBI Taxonomy" id="670580"/>
    <lineage>
        <taxon>Eukaryota</taxon>
        <taxon>Fungi</taxon>
        <taxon>Dikarya</taxon>
        <taxon>Basidiomycota</taxon>
        <taxon>Agaricomycotina</taxon>
        <taxon>Agaricomycetes</taxon>
        <taxon>Polyporales</taxon>
        <taxon>Adustoporiaceae</taxon>
        <taxon>Rhodonia</taxon>
    </lineage>
</organism>
<feature type="region of interest" description="Disordered" evidence="1">
    <location>
        <begin position="380"/>
        <end position="456"/>
    </location>
</feature>
<evidence type="ECO:0000256" key="1">
    <source>
        <dbReference type="SAM" id="MobiDB-lite"/>
    </source>
</evidence>
<dbReference type="STRING" id="670580.A0A1X6N612"/>
<sequence>MSANLKDASQMRPLPFRPKPSSMLWGHLLSNDKSISPLPSANQNKSLSSLAPIAPVDKAGTSLRILLHDTQANLEKFSDRVTKLTGGIDETKREIGLVKTLFHQDREKLLDETVDLANRCQSEIQRSLGTPAQATSIDELRSELSAVDRKLESLDKKIHMMYMTQSQALQTLQDQQGKMLVALTPVLPLLQALPLHIESARNQIKDDIRQLHSSIIPKRSPHEVPADSPSGASVSSSPMNHRDKSQPNKKRKLDHNAASQHDRSPIADSNVFLTRTPLATVPKSGVASTPSRAHDVRERLPPSSYYHSLSRRPTASEHRRNQFQTPRRVPLADLLLPNESRRSPAAVSTPGLVMNTGVSSTALQSPTCVDTLKTSSLAVSDPKATNRINTGGPQPLETPKKVDSLASSTTTLSQRSSGPGCDVQAKVNCSDARASKHPLGDDRTSSPLSSVSSHSATSGHNLLYALHTTPQYASSMATAREPVMKQRSPPVTRSVPRTPVSGNRSQQQDQAITTYGLSSISLIPSGGTTPAPSTKPMSLKDRRAMHSTPALIDETSANVCAFASSCITYTRHPQYITELELAGMVDEPLCPLSTAEKLGRLRRLQHMRCHTKLVRGRTIPYYYLKPFQVAACGLLVQCDDKDEINFFQFPCPFLGNEEREWTIDRTKINLRIEDFHKPAMFRILSISQYGSPHPLAARSQIFLDNGQSKRAQIRRKRYGRIDVWDWKTGGCLWTLQTDLGYMGFASFNFLNNHNIYALLDDSVYMFELPTIVNHTGSPTVLTLDDAPCILCMPVIDKQTWAHLSSVNRCDRPRRDARYPFYPSAKRDLFTPLVSTEGSWAEAFVIPMPVMQCWLKETDTMEAQEWSQRFPRIHREGLPYCASAQGMQLTVANVEYTKEGRPELRVDFMDYSLGWRRWNGESALWGCGWTYTARIEARPALEDFRGGDLIIIPDHAILQEYVLEETEDPAWQIYHMVPIDAN</sequence>
<proteinExistence type="predicted"/>
<protein>
    <submittedName>
        <fullName evidence="2">Uncharacterized protein</fullName>
    </submittedName>
</protein>
<keyword evidence="3" id="KW-1185">Reference proteome</keyword>
<name>A0A1X6N612_9APHY</name>
<feature type="region of interest" description="Disordered" evidence="1">
    <location>
        <begin position="482"/>
        <end position="509"/>
    </location>
</feature>
<gene>
    <name evidence="2" type="ORF">POSPLADRAFT_1168002</name>
</gene>